<name>A0ACD5Z2Q8_AVESA</name>
<evidence type="ECO:0000313" key="1">
    <source>
        <dbReference type="EnsemblPlants" id="AVESA.00010b.r2.6AG1069120.1.CDS.1"/>
    </source>
</evidence>
<sequence>MIIFHSISIILWYLFMLFLCLSLALSEVNSVTMKEQVKASMLKILAMMLVLAMVTQGLVIHDAGTVKKYDDAGAEVSAKPTLGVGGTTVDNHHAIPRDQYSSHGGEDGSGGNGGDPTNN</sequence>
<reference evidence="1" key="2">
    <citation type="submission" date="2025-09" db="UniProtKB">
        <authorList>
            <consortium name="EnsemblPlants"/>
        </authorList>
    </citation>
    <scope>IDENTIFICATION</scope>
</reference>
<evidence type="ECO:0000313" key="2">
    <source>
        <dbReference type="Proteomes" id="UP001732700"/>
    </source>
</evidence>
<keyword evidence="2" id="KW-1185">Reference proteome</keyword>
<accession>A0ACD5Z2Q8</accession>
<reference evidence="1" key="1">
    <citation type="submission" date="2021-05" db="EMBL/GenBank/DDBJ databases">
        <authorList>
            <person name="Scholz U."/>
            <person name="Mascher M."/>
            <person name="Fiebig A."/>
        </authorList>
    </citation>
    <scope>NUCLEOTIDE SEQUENCE [LARGE SCALE GENOMIC DNA]</scope>
</reference>
<dbReference type="EnsemblPlants" id="AVESA.00010b.r2.6AG1069120.1">
    <property type="protein sequence ID" value="AVESA.00010b.r2.6AG1069120.1.CDS.1"/>
    <property type="gene ID" value="AVESA.00010b.r2.6AG1069120"/>
</dbReference>
<proteinExistence type="predicted"/>
<protein>
    <submittedName>
        <fullName evidence="1">Uncharacterized protein</fullName>
    </submittedName>
</protein>
<organism evidence="1 2">
    <name type="scientific">Avena sativa</name>
    <name type="common">Oat</name>
    <dbReference type="NCBI Taxonomy" id="4498"/>
    <lineage>
        <taxon>Eukaryota</taxon>
        <taxon>Viridiplantae</taxon>
        <taxon>Streptophyta</taxon>
        <taxon>Embryophyta</taxon>
        <taxon>Tracheophyta</taxon>
        <taxon>Spermatophyta</taxon>
        <taxon>Magnoliopsida</taxon>
        <taxon>Liliopsida</taxon>
        <taxon>Poales</taxon>
        <taxon>Poaceae</taxon>
        <taxon>BOP clade</taxon>
        <taxon>Pooideae</taxon>
        <taxon>Poodae</taxon>
        <taxon>Poeae</taxon>
        <taxon>Poeae Chloroplast Group 1 (Aveneae type)</taxon>
        <taxon>Aveninae</taxon>
        <taxon>Avena</taxon>
    </lineage>
</organism>
<dbReference type="Proteomes" id="UP001732700">
    <property type="component" value="Chromosome 6A"/>
</dbReference>